<evidence type="ECO:0000313" key="5">
    <source>
        <dbReference type="Proteomes" id="UP000217944"/>
    </source>
</evidence>
<dbReference type="InterPro" id="IPR011990">
    <property type="entry name" value="TPR-like_helical_dom_sf"/>
</dbReference>
<keyword evidence="5" id="KW-1185">Reference proteome</keyword>
<dbReference type="OrthoDB" id="5455347at2"/>
<proteinExistence type="predicted"/>
<keyword evidence="1" id="KW-0677">Repeat</keyword>
<dbReference type="Pfam" id="PF13174">
    <property type="entry name" value="TPR_6"/>
    <property type="match status" value="2"/>
</dbReference>
<accession>A0A292YFG9</accession>
<dbReference type="SMART" id="SM00028">
    <property type="entry name" value="TPR"/>
    <property type="match status" value="5"/>
</dbReference>
<dbReference type="PANTHER" id="PTHR44186:SF1">
    <property type="entry name" value="BARDET-BIEDL SYNDROME 4 PROTEIN"/>
    <property type="match status" value="1"/>
</dbReference>
<evidence type="ECO:0008006" key="6">
    <source>
        <dbReference type="Google" id="ProtNLM"/>
    </source>
</evidence>
<protein>
    <recommendedName>
        <fullName evidence="6">Tetratricopeptide repeat protein</fullName>
    </recommendedName>
</protein>
<dbReference type="Gene3D" id="1.25.40.10">
    <property type="entry name" value="Tetratricopeptide repeat domain"/>
    <property type="match status" value="4"/>
</dbReference>
<dbReference type="Proteomes" id="UP000217944">
    <property type="component" value="Unassembled WGS sequence"/>
</dbReference>
<keyword evidence="2 3" id="KW-0802">TPR repeat</keyword>
<dbReference type="PANTHER" id="PTHR44186">
    <property type="match status" value="1"/>
</dbReference>
<evidence type="ECO:0000256" key="3">
    <source>
        <dbReference type="PROSITE-ProRule" id="PRU00339"/>
    </source>
</evidence>
<evidence type="ECO:0000313" key="4">
    <source>
        <dbReference type="EMBL" id="GAX87785.1"/>
    </source>
</evidence>
<dbReference type="InterPro" id="IPR019734">
    <property type="entry name" value="TPR_rpt"/>
</dbReference>
<dbReference type="AlphaFoldDB" id="A0A292YFG9"/>
<comment type="caution">
    <text evidence="4">The sequence shown here is derived from an EMBL/GenBank/DDBJ whole genome shotgun (WGS) entry which is preliminary data.</text>
</comment>
<feature type="repeat" description="TPR" evidence="3">
    <location>
        <begin position="415"/>
        <end position="448"/>
    </location>
</feature>
<reference evidence="4 5" key="1">
    <citation type="journal article" date="2017" name="Syst. Appl. Microbiol.">
        <title>Lebetimonas natsushimae sp. nov., a novel strictly anaerobic, moderately thermophilic chemoautotroph isolated from a deep-sea hydrothermal vent polychaete nest in the Mid-Okinawa Trough.</title>
        <authorList>
            <person name="Nagata R."/>
            <person name="Takaki Y."/>
            <person name="Tame A."/>
            <person name="Nunoura T."/>
            <person name="Muto H."/>
            <person name="Mino S."/>
            <person name="Sawayama S."/>
            <person name="Takai K."/>
            <person name="Nakagawa S."/>
        </authorList>
    </citation>
    <scope>NUCLEOTIDE SEQUENCE [LARGE SCALE GENOMIC DNA]</scope>
    <source>
        <strain evidence="4 5">HS1857</strain>
    </source>
</reference>
<feature type="repeat" description="TPR" evidence="3">
    <location>
        <begin position="351"/>
        <end position="384"/>
    </location>
</feature>
<evidence type="ECO:0000256" key="2">
    <source>
        <dbReference type="ARBA" id="ARBA00022803"/>
    </source>
</evidence>
<gene>
    <name evidence="4" type="ORF">LNAT_P1082</name>
</gene>
<dbReference type="EMBL" id="BDME01000002">
    <property type="protein sequence ID" value="GAX87785.1"/>
    <property type="molecule type" value="Genomic_DNA"/>
</dbReference>
<dbReference type="PROSITE" id="PS50005">
    <property type="entry name" value="TPR"/>
    <property type="match status" value="2"/>
</dbReference>
<dbReference type="SUPFAM" id="SSF48452">
    <property type="entry name" value="TPR-like"/>
    <property type="match status" value="2"/>
</dbReference>
<name>A0A292YFG9_9BACT</name>
<organism evidence="4 5">
    <name type="scientific">Lebetimonas natsushimae</name>
    <dbReference type="NCBI Taxonomy" id="1936991"/>
    <lineage>
        <taxon>Bacteria</taxon>
        <taxon>Pseudomonadati</taxon>
        <taxon>Campylobacterota</taxon>
        <taxon>Epsilonproteobacteria</taxon>
        <taxon>Nautiliales</taxon>
        <taxon>Nautiliaceae</taxon>
        <taxon>Lebetimonas</taxon>
    </lineage>
</organism>
<evidence type="ECO:0000256" key="1">
    <source>
        <dbReference type="ARBA" id="ARBA00022737"/>
    </source>
</evidence>
<dbReference type="SUPFAM" id="SSF81901">
    <property type="entry name" value="HCP-like"/>
    <property type="match status" value="1"/>
</dbReference>
<sequence length="1135" mass="136011">MAGKKGYMQMKRIILLIGTFLFAIDINISSLEKEVTSNPDDINNRLVLIKYYIDKNETKALKYINDVLKKDKNNKYAKQFLYIIKFKTTNANQKIKDLYDKQKYKELLNFFEAYKSYKKIDTLKDESLLKIARVYMWEGKYNDSLYLLNFVKDKKNVDVYEIKAYDYYYMGKLKEAEKYFKILYYSTGKLEYAKKLLDIYLINKDIENAKKLLFYLKRNGNNPIVKEYEEKLNKLKEEYIKKLYENYKKEPTFKNLQPLFYALYNEDKEKAYKLMEEYIKNNPTDDNAKIFFAKVLTWNGDTKQALKYLRNLNSVKAKLLIGKIFAWDGNYDKAIVYLSDVYDNGNIQEKYEALKMLGFIAMWQDKKEKAKKIFEKLLKQNPDDEEVKEALMILSGNVKPLIKKYEKIYLKNPSEEVILKLADLYYQDKNYKKAAQFYEKYLKLHPEKIETYKTLGDIYLALKNYYKAFGYLEYYANMKNTKEAYLDLAKRYYWYGFNREALSVVDDILKKYPNYEDAVILKAKILKINPRFVNSSSAATIDEYFNNKSKELLVFGDRAYFNGFYATAGDYYKNYLILNPNDYNVREKYAYTLEYNKEYKKAAGEFFLLMWYKNDNLTKYHYAYNLQQSGQIDKAKKIYKEILSSLPKPLPNFLKNFLEQWKKAWESMNFEKYSSFYDKKIKNNIYWKLRKQNIFKNAWFISVGIYDPVLIKKEKNIYIVKFFQTYASKNKKDKGYKTLWIKCNNKTNCKIIKEQWKAGKYIPYNKNDSLEKYIYENLKNLKKKPFNPQKVINENINNFNNTQNIQTIEENISKYLNESNLSSPIKLTSKKKLVEENQTLNYQYIKLKSINKAKINKILSSDLLNYSYYKNHLIYNLDYFKDNQQTKMLTHYLQYKRSFKNFDIFLFHRWYKIYEKNAQKSGNDTGMGFTKNRLTMDVFKDNSGTNSIGWDLSYRFPYFLFNLNKRNLVYSRKTICASKHKRLKAEITNYNYSNHKELWYSIAYEKIDDGNSVFTPQIDTDILYLKPINIYFSGWYQFNSKQSECYYSPNKIDNNIIGIKYNNNISKYLHLVAKAGIGYSFWDRIKLYEIGGWIDTINFDSFYSRLGCKYSNSSKNFSSNNYNFYECIFTIGKDW</sequence>